<protein>
    <submittedName>
        <fullName evidence="2">Uncharacterized protein</fullName>
    </submittedName>
</protein>
<name>A0AAE1DA11_9GAST</name>
<organism evidence="2 3">
    <name type="scientific">Elysia crispata</name>
    <name type="common">lettuce slug</name>
    <dbReference type="NCBI Taxonomy" id="231223"/>
    <lineage>
        <taxon>Eukaryota</taxon>
        <taxon>Metazoa</taxon>
        <taxon>Spiralia</taxon>
        <taxon>Lophotrochozoa</taxon>
        <taxon>Mollusca</taxon>
        <taxon>Gastropoda</taxon>
        <taxon>Heterobranchia</taxon>
        <taxon>Euthyneura</taxon>
        <taxon>Panpulmonata</taxon>
        <taxon>Sacoglossa</taxon>
        <taxon>Placobranchoidea</taxon>
        <taxon>Plakobranchidae</taxon>
        <taxon>Elysia</taxon>
    </lineage>
</organism>
<gene>
    <name evidence="2" type="ORF">RRG08_060626</name>
</gene>
<proteinExistence type="predicted"/>
<dbReference type="EMBL" id="JAWDGP010004813">
    <property type="protein sequence ID" value="KAK3761893.1"/>
    <property type="molecule type" value="Genomic_DNA"/>
</dbReference>
<dbReference type="Proteomes" id="UP001283361">
    <property type="component" value="Unassembled WGS sequence"/>
</dbReference>
<keyword evidence="3" id="KW-1185">Reference proteome</keyword>
<comment type="caution">
    <text evidence="2">The sequence shown here is derived from an EMBL/GenBank/DDBJ whole genome shotgun (WGS) entry which is preliminary data.</text>
</comment>
<dbReference type="AlphaFoldDB" id="A0AAE1DA11"/>
<feature type="signal peptide" evidence="1">
    <location>
        <begin position="1"/>
        <end position="16"/>
    </location>
</feature>
<evidence type="ECO:0000313" key="3">
    <source>
        <dbReference type="Proteomes" id="UP001283361"/>
    </source>
</evidence>
<sequence length="209" mass="23270">MLLVCLQLTFLTLACAAAVLLDVASAAGAAATTTVSPEEAAVVKVAKDQIAHLEQVVDAMARQLMQQQTFVEERGSKFTLLDTIMAEIPGKDNYGANIKDDAFGLLAYDISKSSDTVLNAANYHRWYKLTQAGGMGLQVNHRGYHDENLWVALTTRKDIMPLTINRRVSNKDYWETRRVSYAVPIEIVYTTPLVNWNPYDIEEHGYNVS</sequence>
<evidence type="ECO:0000313" key="2">
    <source>
        <dbReference type="EMBL" id="KAK3761893.1"/>
    </source>
</evidence>
<reference evidence="2" key="1">
    <citation type="journal article" date="2023" name="G3 (Bethesda)">
        <title>A reference genome for the long-term kleptoplast-retaining sea slug Elysia crispata morphotype clarki.</title>
        <authorList>
            <person name="Eastman K.E."/>
            <person name="Pendleton A.L."/>
            <person name="Shaikh M.A."/>
            <person name="Suttiyut T."/>
            <person name="Ogas R."/>
            <person name="Tomko P."/>
            <person name="Gavelis G."/>
            <person name="Widhalm J.R."/>
            <person name="Wisecaver J.H."/>
        </authorList>
    </citation>
    <scope>NUCLEOTIDE SEQUENCE</scope>
    <source>
        <strain evidence="2">ECLA1</strain>
    </source>
</reference>
<accession>A0AAE1DA11</accession>
<evidence type="ECO:0000256" key="1">
    <source>
        <dbReference type="SAM" id="SignalP"/>
    </source>
</evidence>
<keyword evidence="1" id="KW-0732">Signal</keyword>
<feature type="chain" id="PRO_5042146285" evidence="1">
    <location>
        <begin position="17"/>
        <end position="209"/>
    </location>
</feature>